<dbReference type="EMBL" id="SWCJ01000005">
    <property type="protein sequence ID" value="TKB55445.1"/>
    <property type="molecule type" value="Genomic_DNA"/>
</dbReference>
<evidence type="ECO:0000256" key="4">
    <source>
        <dbReference type="ARBA" id="ARBA00022989"/>
    </source>
</evidence>
<gene>
    <name evidence="7" type="ORF">FCL42_09645</name>
</gene>
<sequence>MPTLIGLCLIILFQLLGEALVHVTGLPLPGPVAGMILLLLALLLKRGLDHTLAPAATALLRYLPLLFVPAAVGVINHASLVQENGLVLLISILTSTLVTLWASAAVMNRWLKRKEGGNHE</sequence>
<reference evidence="7 8" key="1">
    <citation type="submission" date="2019-04" db="EMBL/GenBank/DDBJ databases">
        <authorList>
            <person name="Hwang J.C."/>
        </authorList>
    </citation>
    <scope>NUCLEOTIDE SEQUENCE [LARGE SCALE GENOMIC DNA]</scope>
    <source>
        <strain evidence="7 8">IMCC35002</strain>
    </source>
</reference>
<dbReference type="Pfam" id="PF03788">
    <property type="entry name" value="LrgA"/>
    <property type="match status" value="1"/>
</dbReference>
<evidence type="ECO:0000256" key="6">
    <source>
        <dbReference type="SAM" id="Phobius"/>
    </source>
</evidence>
<feature type="transmembrane region" description="Helical" evidence="6">
    <location>
        <begin position="86"/>
        <end position="106"/>
    </location>
</feature>
<evidence type="ECO:0000256" key="5">
    <source>
        <dbReference type="ARBA" id="ARBA00023136"/>
    </source>
</evidence>
<evidence type="ECO:0000313" key="7">
    <source>
        <dbReference type="EMBL" id="TKB55445.1"/>
    </source>
</evidence>
<keyword evidence="4 6" id="KW-1133">Transmembrane helix</keyword>
<dbReference type="InterPro" id="IPR005538">
    <property type="entry name" value="LrgA/CidA"/>
</dbReference>
<organism evidence="7 8">
    <name type="scientific">Ferrimonas aestuarii</name>
    <dbReference type="NCBI Taxonomy" id="2569539"/>
    <lineage>
        <taxon>Bacteria</taxon>
        <taxon>Pseudomonadati</taxon>
        <taxon>Pseudomonadota</taxon>
        <taxon>Gammaproteobacteria</taxon>
        <taxon>Alteromonadales</taxon>
        <taxon>Ferrimonadaceae</taxon>
        <taxon>Ferrimonas</taxon>
    </lineage>
</organism>
<keyword evidence="3 6" id="KW-0812">Transmembrane</keyword>
<dbReference type="PANTHER" id="PTHR33931:SF2">
    <property type="entry name" value="HOLIN-LIKE PROTEIN CIDA"/>
    <property type="match status" value="1"/>
</dbReference>
<proteinExistence type="predicted"/>
<dbReference type="PANTHER" id="PTHR33931">
    <property type="entry name" value="HOLIN-LIKE PROTEIN CIDA-RELATED"/>
    <property type="match status" value="1"/>
</dbReference>
<feature type="transmembrane region" description="Helical" evidence="6">
    <location>
        <begin position="60"/>
        <end position="80"/>
    </location>
</feature>
<dbReference type="GO" id="GO:0005886">
    <property type="term" value="C:plasma membrane"/>
    <property type="evidence" value="ECO:0007669"/>
    <property type="project" value="UniProtKB-SubCell"/>
</dbReference>
<accession>A0A4U1BT42</accession>
<dbReference type="AlphaFoldDB" id="A0A4U1BT42"/>
<keyword evidence="8" id="KW-1185">Reference proteome</keyword>
<comment type="caution">
    <text evidence="7">The sequence shown here is derived from an EMBL/GenBank/DDBJ whole genome shotgun (WGS) entry which is preliminary data.</text>
</comment>
<evidence type="ECO:0000256" key="3">
    <source>
        <dbReference type="ARBA" id="ARBA00022692"/>
    </source>
</evidence>
<dbReference type="RefSeq" id="WP_136863202.1">
    <property type="nucleotide sequence ID" value="NZ_SWCJ01000005.1"/>
</dbReference>
<feature type="transmembrane region" description="Helical" evidence="6">
    <location>
        <begin position="29"/>
        <end position="48"/>
    </location>
</feature>
<evidence type="ECO:0000313" key="8">
    <source>
        <dbReference type="Proteomes" id="UP000305675"/>
    </source>
</evidence>
<name>A0A4U1BT42_9GAMM</name>
<dbReference type="Proteomes" id="UP000305675">
    <property type="component" value="Unassembled WGS sequence"/>
</dbReference>
<evidence type="ECO:0000256" key="2">
    <source>
        <dbReference type="ARBA" id="ARBA00022475"/>
    </source>
</evidence>
<evidence type="ECO:0000256" key="1">
    <source>
        <dbReference type="ARBA" id="ARBA00004651"/>
    </source>
</evidence>
<keyword evidence="2" id="KW-1003">Cell membrane</keyword>
<dbReference type="OrthoDB" id="385012at2"/>
<protein>
    <submittedName>
        <fullName evidence="7">CidA/LrgA family protein</fullName>
    </submittedName>
</protein>
<comment type="subcellular location">
    <subcellularLocation>
        <location evidence="1">Cell membrane</location>
        <topology evidence="1">Multi-pass membrane protein</topology>
    </subcellularLocation>
</comment>
<keyword evidence="5 6" id="KW-0472">Membrane</keyword>